<evidence type="ECO:0000313" key="2">
    <source>
        <dbReference type="WBParaSite" id="Csp11.Scaffold629.g13720.t1"/>
    </source>
</evidence>
<reference evidence="2" key="1">
    <citation type="submission" date="2016-11" db="UniProtKB">
        <authorList>
            <consortium name="WormBaseParasite"/>
        </authorList>
    </citation>
    <scope>IDENTIFICATION</scope>
</reference>
<accession>A0A1I7U0T9</accession>
<dbReference type="Proteomes" id="UP000095282">
    <property type="component" value="Unplaced"/>
</dbReference>
<organism evidence="1 2">
    <name type="scientific">Caenorhabditis tropicalis</name>
    <dbReference type="NCBI Taxonomy" id="1561998"/>
    <lineage>
        <taxon>Eukaryota</taxon>
        <taxon>Metazoa</taxon>
        <taxon>Ecdysozoa</taxon>
        <taxon>Nematoda</taxon>
        <taxon>Chromadorea</taxon>
        <taxon>Rhabditida</taxon>
        <taxon>Rhabditina</taxon>
        <taxon>Rhabditomorpha</taxon>
        <taxon>Rhabditoidea</taxon>
        <taxon>Rhabditidae</taxon>
        <taxon>Peloderinae</taxon>
        <taxon>Caenorhabditis</taxon>
    </lineage>
</organism>
<protein>
    <submittedName>
        <fullName evidence="2">BRO1 domain-containing protein</fullName>
    </submittedName>
</protein>
<dbReference type="AlphaFoldDB" id="A0A1I7U0T9"/>
<sequence length="441" mass="50606">MKSICETQLGHNESLAEYTREHLRLMEVHEQNSGNVLREQWNQLNKEEEAKQLSGMNREVTELTIANFAIIRNIQNSLFNDFKKLASTVKKISDALFKNAYLLASKADATASDFGTNNAEFESYKMDFIKIFYQYVVLVAKQVREYSDENNKITQVHVHDPATLWEQEVDKLKKRGPGTLLLDTANQNTEELRFVPGTLNICPWTREESVDRIRALVANNLKEEDIESVAQKFEKLERMDTTNGNLRAVIGCGRKITDYVLIHHRLLLDQFEQTLAEIYEYNGPLKTYKQAIFINISNIYKENAKETFNFYLQCSSLAESYLDAQIAKERRCEDLVPDIVKPLLEDSMKASGSSLMPIPIYQQLPVQHNSQIPHPMNNTYNMWMNRTFPPAPPTPSSTGSQSDDIKAIVLNKVGRENFDKMTVRDILKCYGNIKKATTTNK</sequence>
<dbReference type="WBParaSite" id="Csp11.Scaffold629.g13720.t1">
    <property type="protein sequence ID" value="Csp11.Scaffold629.g13720.t1"/>
    <property type="gene ID" value="Csp11.Scaffold629.g13720"/>
</dbReference>
<keyword evidence="1" id="KW-1185">Reference proteome</keyword>
<evidence type="ECO:0000313" key="1">
    <source>
        <dbReference type="Proteomes" id="UP000095282"/>
    </source>
</evidence>
<name>A0A1I7U0T9_9PELO</name>
<proteinExistence type="predicted"/>